<evidence type="ECO:0000259" key="1">
    <source>
        <dbReference type="Pfam" id="PF00561"/>
    </source>
</evidence>
<comment type="caution">
    <text evidence="2">The sequence shown here is derived from an EMBL/GenBank/DDBJ whole genome shotgun (WGS) entry which is preliminary data.</text>
</comment>
<reference evidence="3" key="1">
    <citation type="journal article" date="2019" name="Int. J. Syst. Evol. Microbiol.">
        <title>The Global Catalogue of Microorganisms (GCM) 10K type strain sequencing project: providing services to taxonomists for standard genome sequencing and annotation.</title>
        <authorList>
            <consortium name="The Broad Institute Genomics Platform"/>
            <consortium name="The Broad Institute Genome Sequencing Center for Infectious Disease"/>
            <person name="Wu L."/>
            <person name="Ma J."/>
        </authorList>
    </citation>
    <scope>NUCLEOTIDE SEQUENCE [LARGE SCALE GENOMIC DNA]</scope>
    <source>
        <strain evidence="3">JCM 4542</strain>
    </source>
</reference>
<dbReference type="Proteomes" id="UP001500886">
    <property type="component" value="Unassembled WGS sequence"/>
</dbReference>
<dbReference type="PANTHER" id="PTHR43689:SF8">
    <property type="entry name" value="ALPHA_BETA-HYDROLASES SUPERFAMILY PROTEIN"/>
    <property type="match status" value="1"/>
</dbReference>
<name>A0ABP6G282_9ACTN</name>
<dbReference type="SUPFAM" id="SSF53474">
    <property type="entry name" value="alpha/beta-Hydrolases"/>
    <property type="match status" value="1"/>
</dbReference>
<protein>
    <recommendedName>
        <fullName evidence="1">AB hydrolase-1 domain-containing protein</fullName>
    </recommendedName>
</protein>
<dbReference type="EMBL" id="BAAASL010000005">
    <property type="protein sequence ID" value="GAA2712203.1"/>
    <property type="molecule type" value="Genomic_DNA"/>
</dbReference>
<dbReference type="Gene3D" id="3.40.50.1820">
    <property type="entry name" value="alpha/beta hydrolase"/>
    <property type="match status" value="1"/>
</dbReference>
<sequence>MNMPMEQGFFSTGLPYLAFGTGTPLVYLSDFTMTHTVPRPGAGRAAAARLVRPFVSAGYRVFWTNRRPGMVPGTTMGEIAGEHAAALREEFGRPVPVVAHGTGGSVALQLAVDHPTGVISRLVLAGAAHALGPVGRRFHRDMLAAAERGRSAMHRAAPAITRDPLLRALLVVPLWIAGRFDGPPADHSDMKAMLLAEDAFDVHDRLHRIAVPVLVVWGARDHLWPVEMFRQTADAIPGAKGIEYQRAGHSVVSRADFFRDATAFLKAA</sequence>
<evidence type="ECO:0000313" key="3">
    <source>
        <dbReference type="Proteomes" id="UP001500886"/>
    </source>
</evidence>
<gene>
    <name evidence="2" type="ORF">GCM10010315_15330</name>
</gene>
<dbReference type="InterPro" id="IPR000073">
    <property type="entry name" value="AB_hydrolase_1"/>
</dbReference>
<dbReference type="InterPro" id="IPR029058">
    <property type="entry name" value="AB_hydrolase_fold"/>
</dbReference>
<feature type="domain" description="AB hydrolase-1" evidence="1">
    <location>
        <begin position="88"/>
        <end position="251"/>
    </location>
</feature>
<keyword evidence="3" id="KW-1185">Reference proteome</keyword>
<accession>A0ABP6G282</accession>
<dbReference type="PANTHER" id="PTHR43689">
    <property type="entry name" value="HYDROLASE"/>
    <property type="match status" value="1"/>
</dbReference>
<proteinExistence type="predicted"/>
<organism evidence="2 3">
    <name type="scientific">Streptomyces luteosporeus</name>
    <dbReference type="NCBI Taxonomy" id="173856"/>
    <lineage>
        <taxon>Bacteria</taxon>
        <taxon>Bacillati</taxon>
        <taxon>Actinomycetota</taxon>
        <taxon>Actinomycetes</taxon>
        <taxon>Kitasatosporales</taxon>
        <taxon>Streptomycetaceae</taxon>
        <taxon>Streptomyces</taxon>
    </lineage>
</organism>
<evidence type="ECO:0000313" key="2">
    <source>
        <dbReference type="EMBL" id="GAA2712203.1"/>
    </source>
</evidence>
<dbReference type="Pfam" id="PF00561">
    <property type="entry name" value="Abhydrolase_1"/>
    <property type="match status" value="1"/>
</dbReference>